<evidence type="ECO:0000256" key="2">
    <source>
        <dbReference type="ARBA" id="ARBA00022553"/>
    </source>
</evidence>
<dbReference type="SUPFAM" id="SSF47336">
    <property type="entry name" value="ACP-like"/>
    <property type="match status" value="1"/>
</dbReference>
<dbReference type="OrthoDB" id="429813at2759"/>
<dbReference type="InterPro" id="IPR036736">
    <property type="entry name" value="ACP-like_sf"/>
</dbReference>
<dbReference type="Proteomes" id="UP000253551">
    <property type="component" value="Unassembled WGS sequence"/>
</dbReference>
<dbReference type="SMART" id="SM00823">
    <property type="entry name" value="PKS_PP"/>
    <property type="match status" value="1"/>
</dbReference>
<dbReference type="Pfam" id="PF00550">
    <property type="entry name" value="PP-binding"/>
    <property type="match status" value="1"/>
</dbReference>
<sequence length="918" mass="103257">MTYEEVDRITTNLACDWVEEGKCSGVVSYINHQSVNFLITLMAMVKSRAVLFAISPRNSEAAIADLLEKTQSKMLFVPSKYKIVAQNAVAKVEEANMTIIPPYDFESLLKKPLNPRYAKILDISFSKEDLEKEALIIHTSGTTGFPKPIYLSNRYLLNVAGTFSRYKEQNPRVDILCQEDVFFSPAPLFHVSGLLNLFTTIVAGASFVFVENPIPSQTEIDHAFRHNKCTVMGALPFTLEEMVTYLKEKNDFSTVRHLKYILVGGALLKHEIFLWFKKNNVAVRSVYGSTETGVSMLGNMELDAENVSSLRSIYYDCDDKSYIAFEKLSEGSIHMYIRAGSPNLAIGVSNRPDGGFSSNDLFEEDPDALGYYNYLGRRDDILVMKNGEKTNPIPMENTIRQSPMVKQVAILGEGQQCTAALIQINTEYSMDYSPEEIILNIHQAVEQANIECPSHSIILPQMVKIIPFNKFLPVNDKGSLKRKMTEKAYEDTLKKMYKDFMEGPSSAVSSNRDGGIISSSSWSSQQIQSFLIENVAKILRLPESDLHDTSLSVFDLGLNSLTSIQLRNIIAAHFGSLPQSFVFQHPSVLSMKEALMSNRFDDVSKLNEKRYKQTQELAKSYIERAEKDFSVATNEYAAGKKKGSISLNYVKSAFSKRSVPGPKTTKLGRLRSLLTKRKNAYEKKDNVVMLSGATGSLGAFILRDLLKDPTVKKVYCLVRGSESDLFGRLETSFAFRNLDLSLLNSERVEALPMKLAEPYLGLTKERYDQLKDEVTIVQHCAWLLDFNMTIDHYDKECISPFYNLLKFAYRRNNPMHVHFISSVSASASLGSVVKEVPLPFDSHVTAPMGYAHSKFVCEILLNYLTKEKNFPCYIERVGQVSGDSKSGIWNTTEQVPIMFVSGGSLMHKMPRLSSKVDW</sequence>
<dbReference type="InterPro" id="IPR036291">
    <property type="entry name" value="NAD(P)-bd_dom_sf"/>
</dbReference>
<reference evidence="4 5" key="1">
    <citation type="journal article" date="2018" name="G3 (Bethesda)">
        <title>Phylogenetic and Phylogenomic Definition of Rhizopus Species.</title>
        <authorList>
            <person name="Gryganskyi A.P."/>
            <person name="Golan J."/>
            <person name="Dolatabadi S."/>
            <person name="Mondo S."/>
            <person name="Robb S."/>
            <person name="Idnurm A."/>
            <person name="Muszewska A."/>
            <person name="Steczkiewicz K."/>
            <person name="Masonjones S."/>
            <person name="Liao H.L."/>
            <person name="Gajdeczka M.T."/>
            <person name="Anike F."/>
            <person name="Vuek A."/>
            <person name="Anishchenko I.M."/>
            <person name="Voigt K."/>
            <person name="de Hoog G.S."/>
            <person name="Smith M.E."/>
            <person name="Heitman J."/>
            <person name="Vilgalys R."/>
            <person name="Stajich J.E."/>
        </authorList>
    </citation>
    <scope>NUCLEOTIDE SEQUENCE [LARGE SCALE GENOMIC DNA]</scope>
    <source>
        <strain evidence="4 5">LSU 92-RS-03</strain>
    </source>
</reference>
<dbReference type="InterPro" id="IPR020845">
    <property type="entry name" value="AMP-binding_CS"/>
</dbReference>
<evidence type="ECO:0000259" key="3">
    <source>
        <dbReference type="PROSITE" id="PS50075"/>
    </source>
</evidence>
<dbReference type="EMBL" id="PJQM01000332">
    <property type="protein sequence ID" value="RCI05661.1"/>
    <property type="molecule type" value="Genomic_DNA"/>
</dbReference>
<comment type="caution">
    <text evidence="4">The sequence shown here is derived from an EMBL/GenBank/DDBJ whole genome shotgun (WGS) entry which is preliminary data.</text>
</comment>
<dbReference type="PANTHER" id="PTHR44845:SF6">
    <property type="entry name" value="BETA-ALANINE-ACTIVATING ENZYME"/>
    <property type="match status" value="1"/>
</dbReference>
<dbReference type="PROSITE" id="PS50075">
    <property type="entry name" value="CARRIER"/>
    <property type="match status" value="1"/>
</dbReference>
<dbReference type="InterPro" id="IPR013120">
    <property type="entry name" value="FAR_NAD-bd"/>
</dbReference>
<dbReference type="Pfam" id="PF07993">
    <property type="entry name" value="NAD_binding_4"/>
    <property type="match status" value="1"/>
</dbReference>
<keyword evidence="1" id="KW-0596">Phosphopantetheine</keyword>
<dbReference type="InterPro" id="IPR009081">
    <property type="entry name" value="PP-bd_ACP"/>
</dbReference>
<dbReference type="Gene3D" id="3.40.50.720">
    <property type="entry name" value="NAD(P)-binding Rossmann-like Domain"/>
    <property type="match status" value="1"/>
</dbReference>
<organism evidence="4 5">
    <name type="scientific">Rhizopus stolonifer</name>
    <name type="common">Rhizopus nigricans</name>
    <dbReference type="NCBI Taxonomy" id="4846"/>
    <lineage>
        <taxon>Eukaryota</taxon>
        <taxon>Fungi</taxon>
        <taxon>Fungi incertae sedis</taxon>
        <taxon>Mucoromycota</taxon>
        <taxon>Mucoromycotina</taxon>
        <taxon>Mucoromycetes</taxon>
        <taxon>Mucorales</taxon>
        <taxon>Mucorineae</taxon>
        <taxon>Rhizopodaceae</taxon>
        <taxon>Rhizopus</taxon>
    </lineage>
</organism>
<dbReference type="PROSITE" id="PS00012">
    <property type="entry name" value="PHOSPHOPANTETHEINE"/>
    <property type="match status" value="1"/>
</dbReference>
<feature type="non-terminal residue" evidence="4">
    <location>
        <position position="918"/>
    </location>
</feature>
<dbReference type="GO" id="GO:0031177">
    <property type="term" value="F:phosphopantetheine binding"/>
    <property type="evidence" value="ECO:0007669"/>
    <property type="project" value="InterPro"/>
</dbReference>
<evidence type="ECO:0000256" key="1">
    <source>
        <dbReference type="ARBA" id="ARBA00022450"/>
    </source>
</evidence>
<dbReference type="InterPro" id="IPR042099">
    <property type="entry name" value="ANL_N_sf"/>
</dbReference>
<accession>A0A367KTY0</accession>
<keyword evidence="2" id="KW-0597">Phosphoprotein</keyword>
<dbReference type="Gene3D" id="1.10.1200.10">
    <property type="entry name" value="ACP-like"/>
    <property type="match status" value="1"/>
</dbReference>
<dbReference type="InterPro" id="IPR006162">
    <property type="entry name" value="Ppantetheine_attach_site"/>
</dbReference>
<feature type="domain" description="Carrier" evidence="3">
    <location>
        <begin position="525"/>
        <end position="599"/>
    </location>
</feature>
<proteinExistence type="predicted"/>
<dbReference type="Gene3D" id="3.40.50.12780">
    <property type="entry name" value="N-terminal domain of ligase-like"/>
    <property type="match status" value="1"/>
</dbReference>
<protein>
    <recommendedName>
        <fullName evidence="3">Carrier domain-containing protein</fullName>
    </recommendedName>
</protein>
<dbReference type="PANTHER" id="PTHR44845">
    <property type="entry name" value="CARRIER DOMAIN-CONTAINING PROTEIN"/>
    <property type="match status" value="1"/>
</dbReference>
<evidence type="ECO:0000313" key="4">
    <source>
        <dbReference type="EMBL" id="RCI05661.1"/>
    </source>
</evidence>
<dbReference type="STRING" id="4846.A0A367KTY0"/>
<dbReference type="AlphaFoldDB" id="A0A367KTY0"/>
<dbReference type="SUPFAM" id="SSF56801">
    <property type="entry name" value="Acetyl-CoA synthetase-like"/>
    <property type="match status" value="1"/>
</dbReference>
<name>A0A367KTY0_RHIST</name>
<keyword evidence="5" id="KW-1185">Reference proteome</keyword>
<dbReference type="SUPFAM" id="SSF51735">
    <property type="entry name" value="NAD(P)-binding Rossmann-fold domains"/>
    <property type="match status" value="1"/>
</dbReference>
<dbReference type="InterPro" id="IPR020806">
    <property type="entry name" value="PKS_PP-bd"/>
</dbReference>
<dbReference type="InterPro" id="IPR000873">
    <property type="entry name" value="AMP-dep_synth/lig_dom"/>
</dbReference>
<dbReference type="PROSITE" id="PS00455">
    <property type="entry name" value="AMP_BINDING"/>
    <property type="match status" value="1"/>
</dbReference>
<gene>
    <name evidence="4" type="ORF">CU098_001363</name>
</gene>
<dbReference type="Pfam" id="PF00501">
    <property type="entry name" value="AMP-binding"/>
    <property type="match status" value="1"/>
</dbReference>
<dbReference type="Pfam" id="PF23562">
    <property type="entry name" value="AMP-binding_C_3"/>
    <property type="match status" value="1"/>
</dbReference>
<evidence type="ECO:0000313" key="5">
    <source>
        <dbReference type="Proteomes" id="UP000253551"/>
    </source>
</evidence>